<evidence type="ECO:0000256" key="1">
    <source>
        <dbReference type="ARBA" id="ARBA00004606"/>
    </source>
</evidence>
<evidence type="ECO:0000256" key="2">
    <source>
        <dbReference type="ARBA" id="ARBA00006462"/>
    </source>
</evidence>
<evidence type="ECO:0000256" key="5">
    <source>
        <dbReference type="ARBA" id="ARBA00022989"/>
    </source>
</evidence>
<dbReference type="Gene3D" id="3.90.550.50">
    <property type="match status" value="1"/>
</dbReference>
<dbReference type="Proteomes" id="UP000887566">
    <property type="component" value="Unplaced"/>
</dbReference>
<name>A0A914XBK4_9BILA</name>
<dbReference type="WBParaSite" id="PSAMB.scaffold7263size7934.g29844.t1">
    <property type="protein sequence ID" value="PSAMB.scaffold7263size7934.g29844.t1"/>
    <property type="gene ID" value="PSAMB.scaffold7263size7934.g29844"/>
</dbReference>
<keyword evidence="3" id="KW-0812">Transmembrane</keyword>
<proteinExistence type="inferred from homology"/>
<keyword evidence="7" id="KW-1185">Reference proteome</keyword>
<dbReference type="PANTHER" id="PTHR23033">
    <property type="entry name" value="BETA1,3-GALACTOSYLTRANSFERASE"/>
    <property type="match status" value="1"/>
</dbReference>
<sequence>MENLRLFVSNKSQEEPHFYGCEYRHRVNVSFVSGGPGYIMSAWNLNKLIKSFSMTQCSQGPRGAEDVEIAKCLRLVGISPGDSRDAHRFRFSPFKLMNTMFHENLHSQHWFWGLTAHKLEKGFECCSDEHISFHYIEPNEMRMLELSIYYLHPFSKRDSWRRPLEKS</sequence>
<evidence type="ECO:0000313" key="8">
    <source>
        <dbReference type="WBParaSite" id="PSAMB.scaffold7263size7934.g29844.t1"/>
    </source>
</evidence>
<reference evidence="8" key="1">
    <citation type="submission" date="2022-11" db="UniProtKB">
        <authorList>
            <consortium name="WormBaseParasite"/>
        </authorList>
    </citation>
    <scope>IDENTIFICATION</scope>
</reference>
<comment type="subcellular location">
    <subcellularLocation>
        <location evidence="1">Membrane</location>
        <topology evidence="1">Single-pass type II membrane protein</topology>
    </subcellularLocation>
</comment>
<keyword evidence="6" id="KW-0472">Membrane</keyword>
<protein>
    <submittedName>
        <fullName evidence="8">Glycoprotein-N-acetylgalactosamine 3-beta-galactosyltransferase 1</fullName>
    </submittedName>
</protein>
<keyword evidence="4" id="KW-0735">Signal-anchor</keyword>
<keyword evidence="5" id="KW-1133">Transmembrane helix</keyword>
<dbReference type="PANTHER" id="PTHR23033:SF14">
    <property type="entry name" value="GLYCOPROTEIN-N-ACETYLGALACTOSAMINE 3-BETA-GALACTOSYLTRANSFERASE 1-RELATED"/>
    <property type="match status" value="1"/>
</dbReference>
<accession>A0A914XBK4</accession>
<dbReference type="AlphaFoldDB" id="A0A914XBK4"/>
<dbReference type="GO" id="GO:0016020">
    <property type="term" value="C:membrane"/>
    <property type="evidence" value="ECO:0007669"/>
    <property type="project" value="UniProtKB-SubCell"/>
</dbReference>
<dbReference type="InterPro" id="IPR026050">
    <property type="entry name" value="C1GALT1/C1GALT1_chp1"/>
</dbReference>
<evidence type="ECO:0000256" key="4">
    <source>
        <dbReference type="ARBA" id="ARBA00022968"/>
    </source>
</evidence>
<evidence type="ECO:0000313" key="7">
    <source>
        <dbReference type="Proteomes" id="UP000887566"/>
    </source>
</evidence>
<comment type="similarity">
    <text evidence="2">Belongs to the glycosyltransferase 31 family. Beta3-Gal-T subfamily.</text>
</comment>
<organism evidence="7 8">
    <name type="scientific">Plectus sambesii</name>
    <dbReference type="NCBI Taxonomy" id="2011161"/>
    <lineage>
        <taxon>Eukaryota</taxon>
        <taxon>Metazoa</taxon>
        <taxon>Ecdysozoa</taxon>
        <taxon>Nematoda</taxon>
        <taxon>Chromadorea</taxon>
        <taxon>Plectida</taxon>
        <taxon>Plectina</taxon>
        <taxon>Plectoidea</taxon>
        <taxon>Plectidae</taxon>
        <taxon>Plectus</taxon>
    </lineage>
</organism>
<dbReference type="GO" id="GO:0016263">
    <property type="term" value="F:glycoprotein-N-acetylgalactosamine 3-beta-galactosyltransferase activity"/>
    <property type="evidence" value="ECO:0007669"/>
    <property type="project" value="TreeGrafter"/>
</dbReference>
<evidence type="ECO:0000256" key="3">
    <source>
        <dbReference type="ARBA" id="ARBA00022692"/>
    </source>
</evidence>
<evidence type="ECO:0000256" key="6">
    <source>
        <dbReference type="ARBA" id="ARBA00023136"/>
    </source>
</evidence>